<sequence>MYMPEISESKYLVQAAWEDIPHLDDKTKAELLAATPPHLRDARTKGEPSLGAGAIYPVELSEVLVDPFQIPAHWPRCYALDVGWNRTAALWGAIDRQADCWYMFTEHYRGQAEPSIHATAIRARGEWIPGLIDPAARGRSQEDGKQLIVTYRDLGLQLTESANALEAGIYDVWMRLSTGRLKVFNTLMNWQAEYRLYRRDEKGKIIDEFNHLMDTTRYIILSGLGIAIPYPVPKHRITDMPGDPATAY</sequence>
<organism evidence="3">
    <name type="scientific">marine sediment metagenome</name>
    <dbReference type="NCBI Taxonomy" id="412755"/>
    <lineage>
        <taxon>unclassified sequences</taxon>
        <taxon>metagenomes</taxon>
        <taxon>ecological metagenomes</taxon>
    </lineage>
</organism>
<protein>
    <recommendedName>
        <fullName evidence="2">Terminase large subunit gp17-like C-terminal domain-containing protein</fullName>
    </recommendedName>
</protein>
<evidence type="ECO:0000256" key="1">
    <source>
        <dbReference type="ARBA" id="ARBA00022612"/>
    </source>
</evidence>
<gene>
    <name evidence="3" type="ORF">LCGC14_2520820</name>
</gene>
<dbReference type="InterPro" id="IPR035421">
    <property type="entry name" value="Terminase_6C"/>
</dbReference>
<dbReference type="AlphaFoldDB" id="A0A0F9BJF0"/>
<proteinExistence type="predicted"/>
<feature type="domain" description="Terminase large subunit gp17-like C-terminal" evidence="2">
    <location>
        <begin position="87"/>
        <end position="221"/>
    </location>
</feature>
<comment type="caution">
    <text evidence="3">The sequence shown here is derived from an EMBL/GenBank/DDBJ whole genome shotgun (WGS) entry which is preliminary data.</text>
</comment>
<evidence type="ECO:0000313" key="3">
    <source>
        <dbReference type="EMBL" id="KKL13932.1"/>
    </source>
</evidence>
<reference evidence="3" key="1">
    <citation type="journal article" date="2015" name="Nature">
        <title>Complex archaea that bridge the gap between prokaryotes and eukaryotes.</title>
        <authorList>
            <person name="Spang A."/>
            <person name="Saw J.H."/>
            <person name="Jorgensen S.L."/>
            <person name="Zaremba-Niedzwiedzka K."/>
            <person name="Martijn J."/>
            <person name="Lind A.E."/>
            <person name="van Eijk R."/>
            <person name="Schleper C."/>
            <person name="Guy L."/>
            <person name="Ettema T.J."/>
        </authorList>
    </citation>
    <scope>NUCLEOTIDE SEQUENCE</scope>
</reference>
<evidence type="ECO:0000259" key="2">
    <source>
        <dbReference type="Pfam" id="PF17289"/>
    </source>
</evidence>
<keyword evidence="1" id="KW-1188">Viral release from host cell</keyword>
<dbReference type="EMBL" id="LAZR01040661">
    <property type="protein sequence ID" value="KKL13932.1"/>
    <property type="molecule type" value="Genomic_DNA"/>
</dbReference>
<dbReference type="Pfam" id="PF17289">
    <property type="entry name" value="Terminase_6C"/>
    <property type="match status" value="1"/>
</dbReference>
<dbReference type="Gene3D" id="3.30.420.280">
    <property type="match status" value="1"/>
</dbReference>
<name>A0A0F9BJF0_9ZZZZ</name>
<accession>A0A0F9BJF0</accession>